<dbReference type="GO" id="GO:0043657">
    <property type="term" value="C:host cell"/>
    <property type="evidence" value="ECO:0007669"/>
    <property type="project" value="UniProtKB-SubCell"/>
</dbReference>
<proteinExistence type="predicted"/>
<comment type="caution">
    <text evidence="5">The sequence shown here is derived from an EMBL/GenBank/DDBJ whole genome shotgun (WGS) entry which is preliminary data.</text>
</comment>
<gene>
    <name evidence="5" type="ORF">RhiirA5_412467</name>
</gene>
<evidence type="ECO:0000256" key="2">
    <source>
        <dbReference type="ARBA" id="ARBA00004613"/>
    </source>
</evidence>
<accession>A0A2I1E5R7</accession>
<dbReference type="InterPro" id="IPR045379">
    <property type="entry name" value="Crinkler_N"/>
</dbReference>
<sequence length="130" mass="14550">MSISLFFSIWIGKAFTVVFPLTRQNSLVGDLKEAIKTKKQNDFASVDKLKLWKVEIPDDLEPPAPTATSNEVMKLREEAALLMEKLSKSEYASGVSLYEKNFKIIPEKLVKGHNGQGNLDFAIECRSTEG</sequence>
<reference evidence="5 6" key="2">
    <citation type="submission" date="2017-09" db="EMBL/GenBank/DDBJ databases">
        <title>Extensive intraspecific genome diversity in a model arbuscular mycorrhizal fungus.</title>
        <authorList>
            <person name="Chen E.C."/>
            <person name="Morin E."/>
            <person name="Beaudet D."/>
            <person name="Noel J."/>
            <person name="Ndikumana S."/>
            <person name="Charron P."/>
            <person name="St-Onge C."/>
            <person name="Giorgi J."/>
            <person name="Grigoriev I.V."/>
            <person name="Roux C."/>
            <person name="Martin F.M."/>
            <person name="Corradi N."/>
        </authorList>
    </citation>
    <scope>NUCLEOTIDE SEQUENCE [LARGE SCALE GENOMIC DNA]</scope>
    <source>
        <strain evidence="5 6">A5</strain>
    </source>
</reference>
<dbReference type="Proteomes" id="UP000232722">
    <property type="component" value="Unassembled WGS sequence"/>
</dbReference>
<evidence type="ECO:0000313" key="6">
    <source>
        <dbReference type="Proteomes" id="UP000232722"/>
    </source>
</evidence>
<keyword evidence="3" id="KW-0964">Secreted</keyword>
<dbReference type="Pfam" id="PF20147">
    <property type="entry name" value="Crinkler"/>
    <property type="match status" value="1"/>
</dbReference>
<dbReference type="OrthoDB" id="2410986at2759"/>
<feature type="domain" description="Crinkler effector protein N-terminal" evidence="4">
    <location>
        <begin position="19"/>
        <end position="78"/>
    </location>
</feature>
<protein>
    <recommendedName>
        <fullName evidence="4">Crinkler effector protein N-terminal domain-containing protein</fullName>
    </recommendedName>
</protein>
<dbReference type="GO" id="GO:0005576">
    <property type="term" value="C:extracellular region"/>
    <property type="evidence" value="ECO:0007669"/>
    <property type="project" value="UniProtKB-SubCell"/>
</dbReference>
<organism evidence="5 6">
    <name type="scientific">Rhizophagus irregularis</name>
    <dbReference type="NCBI Taxonomy" id="588596"/>
    <lineage>
        <taxon>Eukaryota</taxon>
        <taxon>Fungi</taxon>
        <taxon>Fungi incertae sedis</taxon>
        <taxon>Mucoromycota</taxon>
        <taxon>Glomeromycotina</taxon>
        <taxon>Glomeromycetes</taxon>
        <taxon>Glomerales</taxon>
        <taxon>Glomeraceae</taxon>
        <taxon>Rhizophagus</taxon>
    </lineage>
</organism>
<evidence type="ECO:0000259" key="4">
    <source>
        <dbReference type="Pfam" id="PF20147"/>
    </source>
</evidence>
<dbReference type="EMBL" id="LLXJ01000279">
    <property type="protein sequence ID" value="PKC11920.1"/>
    <property type="molecule type" value="Genomic_DNA"/>
</dbReference>
<evidence type="ECO:0000313" key="5">
    <source>
        <dbReference type="EMBL" id="PKC11920.1"/>
    </source>
</evidence>
<name>A0A2I1E5R7_9GLOM</name>
<dbReference type="AlphaFoldDB" id="A0A2I1E5R7"/>
<evidence type="ECO:0000256" key="1">
    <source>
        <dbReference type="ARBA" id="ARBA00004340"/>
    </source>
</evidence>
<reference evidence="5 6" key="1">
    <citation type="submission" date="2016-04" db="EMBL/GenBank/DDBJ databases">
        <title>Genome analyses suggest a sexual origin of heterokaryosis in a supposedly ancient asexual fungus.</title>
        <authorList>
            <person name="Ropars J."/>
            <person name="Sedzielewska K."/>
            <person name="Noel J."/>
            <person name="Charron P."/>
            <person name="Farinelli L."/>
            <person name="Marton T."/>
            <person name="Kruger M."/>
            <person name="Pelin A."/>
            <person name="Brachmann A."/>
            <person name="Corradi N."/>
        </authorList>
    </citation>
    <scope>NUCLEOTIDE SEQUENCE [LARGE SCALE GENOMIC DNA]</scope>
    <source>
        <strain evidence="5 6">A5</strain>
    </source>
</reference>
<comment type="subcellular location">
    <subcellularLocation>
        <location evidence="1">Host cell</location>
    </subcellularLocation>
    <subcellularLocation>
        <location evidence="2">Secreted</location>
    </subcellularLocation>
</comment>
<evidence type="ECO:0000256" key="3">
    <source>
        <dbReference type="ARBA" id="ARBA00022525"/>
    </source>
</evidence>